<keyword evidence="6" id="KW-0479">Metal-binding</keyword>
<dbReference type="Proteomes" id="UP000776276">
    <property type="component" value="Unassembled WGS sequence"/>
</dbReference>
<comment type="cofactor">
    <cofactor evidence="1">
        <name>FAD</name>
        <dbReference type="ChEBI" id="CHEBI:57692"/>
    </cofactor>
</comment>
<keyword evidence="4 13" id="KW-0812">Transmembrane</keyword>
<feature type="transmembrane region" description="Helical" evidence="13">
    <location>
        <begin position="80"/>
        <end position="98"/>
    </location>
</feature>
<protein>
    <submittedName>
        <fullName evidence="15">Ferric reductase-like transmembrane domain-containing protein</fullName>
    </submittedName>
</protein>
<feature type="transmembrane region" description="Helical" evidence="13">
    <location>
        <begin position="190"/>
        <end position="212"/>
    </location>
</feature>
<evidence type="ECO:0000256" key="13">
    <source>
        <dbReference type="SAM" id="Phobius"/>
    </source>
</evidence>
<dbReference type="CDD" id="cd06198">
    <property type="entry name" value="FNR_like_3"/>
    <property type="match status" value="1"/>
</dbReference>
<evidence type="ECO:0000256" key="12">
    <source>
        <dbReference type="ARBA" id="ARBA00023136"/>
    </source>
</evidence>
<name>A0ABS6BP69_9SPHN</name>
<evidence type="ECO:0000256" key="6">
    <source>
        <dbReference type="ARBA" id="ARBA00022723"/>
    </source>
</evidence>
<feature type="transmembrane region" description="Helical" evidence="13">
    <location>
        <begin position="166"/>
        <end position="184"/>
    </location>
</feature>
<evidence type="ECO:0000256" key="8">
    <source>
        <dbReference type="ARBA" id="ARBA00022989"/>
    </source>
</evidence>
<keyword evidence="3" id="KW-0285">Flavoprotein</keyword>
<keyword evidence="10" id="KW-0408">Iron</keyword>
<keyword evidence="5" id="KW-0001">2Fe-2S</keyword>
<feature type="domain" description="FAD-binding FR-type" evidence="14">
    <location>
        <begin position="219"/>
        <end position="319"/>
    </location>
</feature>
<dbReference type="InterPro" id="IPR001433">
    <property type="entry name" value="OxRdtase_FAD/NAD-bd"/>
</dbReference>
<dbReference type="PANTHER" id="PTHR47354">
    <property type="entry name" value="NADH OXIDOREDUCTASE HCR"/>
    <property type="match status" value="1"/>
</dbReference>
<evidence type="ECO:0000313" key="16">
    <source>
        <dbReference type="Proteomes" id="UP000776276"/>
    </source>
</evidence>
<evidence type="ECO:0000256" key="4">
    <source>
        <dbReference type="ARBA" id="ARBA00022692"/>
    </source>
</evidence>
<keyword evidence="16" id="KW-1185">Reference proteome</keyword>
<proteinExistence type="predicted"/>
<evidence type="ECO:0000259" key="14">
    <source>
        <dbReference type="PROSITE" id="PS51384"/>
    </source>
</evidence>
<keyword evidence="7" id="KW-0274">FAD</keyword>
<keyword evidence="8 13" id="KW-1133">Transmembrane helix</keyword>
<dbReference type="InterPro" id="IPR013130">
    <property type="entry name" value="Fe3_Rdtase_TM_dom"/>
</dbReference>
<dbReference type="InterPro" id="IPR017927">
    <property type="entry name" value="FAD-bd_FR_type"/>
</dbReference>
<feature type="transmembrane region" description="Helical" evidence="13">
    <location>
        <begin position="39"/>
        <end position="59"/>
    </location>
</feature>
<evidence type="ECO:0000256" key="1">
    <source>
        <dbReference type="ARBA" id="ARBA00001974"/>
    </source>
</evidence>
<evidence type="ECO:0000313" key="15">
    <source>
        <dbReference type="EMBL" id="MBU3079206.1"/>
    </source>
</evidence>
<accession>A0ABS6BP69</accession>
<dbReference type="InterPro" id="IPR050415">
    <property type="entry name" value="MRET"/>
</dbReference>
<dbReference type="PANTHER" id="PTHR47354:SF8">
    <property type="entry name" value="1,2-PHENYLACETYL-COA EPOXIDASE, SUBUNIT E"/>
    <property type="match status" value="1"/>
</dbReference>
<evidence type="ECO:0000256" key="11">
    <source>
        <dbReference type="ARBA" id="ARBA00023014"/>
    </source>
</evidence>
<dbReference type="PROSITE" id="PS51384">
    <property type="entry name" value="FAD_FR"/>
    <property type="match status" value="1"/>
</dbReference>
<organism evidence="15 16">
    <name type="scientific">Sphingomonas quercus</name>
    <dbReference type="NCBI Taxonomy" id="2842451"/>
    <lineage>
        <taxon>Bacteria</taxon>
        <taxon>Pseudomonadati</taxon>
        <taxon>Pseudomonadota</taxon>
        <taxon>Alphaproteobacteria</taxon>
        <taxon>Sphingomonadales</taxon>
        <taxon>Sphingomonadaceae</taxon>
        <taxon>Sphingomonas</taxon>
    </lineage>
</organism>
<evidence type="ECO:0000256" key="7">
    <source>
        <dbReference type="ARBA" id="ARBA00022827"/>
    </source>
</evidence>
<keyword evidence="11" id="KW-0411">Iron-sulfur</keyword>
<evidence type="ECO:0000256" key="3">
    <source>
        <dbReference type="ARBA" id="ARBA00022630"/>
    </source>
</evidence>
<dbReference type="InterPro" id="IPR013112">
    <property type="entry name" value="FAD-bd_8"/>
</dbReference>
<evidence type="ECO:0000256" key="2">
    <source>
        <dbReference type="ARBA" id="ARBA00004141"/>
    </source>
</evidence>
<comment type="caution">
    <text evidence="15">The sequence shown here is derived from an EMBL/GenBank/DDBJ whole genome shotgun (WGS) entry which is preliminary data.</text>
</comment>
<keyword evidence="9" id="KW-0560">Oxidoreductase</keyword>
<reference evidence="15 16" key="1">
    <citation type="submission" date="2021-06" db="EMBL/GenBank/DDBJ databases">
        <title>Sphingomonas sp. XMGL2, whole genome shotgun sequencing project.</title>
        <authorList>
            <person name="Zhao G."/>
            <person name="Shen L."/>
        </authorList>
    </citation>
    <scope>NUCLEOTIDE SEQUENCE [LARGE SCALE GENOMIC DNA]</scope>
    <source>
        <strain evidence="15 16">XMGL2</strain>
    </source>
</reference>
<sequence>MRKLRWTLWSLLGVTTLLWLLADRSLFQTAGFFAVRTAMVQYSGILAIAFMSVAMILAIRPRWPERWLDGLDKMYRLHKWLGIGALVLAIVHWLWAQAPKWAVGLGWMARRPRVPRAASGDAVEPLFASFRHTAEMLGEWAFYAAVLLIALALVRRIPYHIFARTHWLLALVYGVLVVHSVVLVKPAYWASPLGLMLAALLGYASWATLLILTRLAGRRRQVSGEITAIRHYPGVRSVAVEIEVAKGWPGHKPGQFAFAASDPAEGPHPYTIASAWDAQERRISFVARELGDHTRTLSHRLRLGQQVMIEGPYGCFTFDDDRIRQIWVAGGIGITPFIARMDALARQPDPGRSIDLFHCSAEVDDHALARLTADAEAANIRLHILIDARDGLLTGSRIRAAVPAWNEASIWFCGPSAFGDSLRRDFAAEGFPVEAHFHQELFSMR</sequence>
<evidence type="ECO:0000256" key="5">
    <source>
        <dbReference type="ARBA" id="ARBA00022714"/>
    </source>
</evidence>
<feature type="transmembrane region" description="Helical" evidence="13">
    <location>
        <begin position="137"/>
        <end position="154"/>
    </location>
</feature>
<evidence type="ECO:0000256" key="10">
    <source>
        <dbReference type="ARBA" id="ARBA00023004"/>
    </source>
</evidence>
<dbReference type="Pfam" id="PF08022">
    <property type="entry name" value="FAD_binding_8"/>
    <property type="match status" value="1"/>
</dbReference>
<dbReference type="Pfam" id="PF00175">
    <property type="entry name" value="NAD_binding_1"/>
    <property type="match status" value="1"/>
</dbReference>
<evidence type="ECO:0000256" key="9">
    <source>
        <dbReference type="ARBA" id="ARBA00023002"/>
    </source>
</evidence>
<dbReference type="EMBL" id="JAHKRT010000009">
    <property type="protein sequence ID" value="MBU3079206.1"/>
    <property type="molecule type" value="Genomic_DNA"/>
</dbReference>
<dbReference type="RefSeq" id="WP_216326920.1">
    <property type="nucleotide sequence ID" value="NZ_JAHKRT010000009.1"/>
</dbReference>
<dbReference type="Pfam" id="PF01794">
    <property type="entry name" value="Ferric_reduct"/>
    <property type="match status" value="1"/>
</dbReference>
<comment type="subcellular location">
    <subcellularLocation>
        <location evidence="2">Membrane</location>
        <topology evidence="2">Multi-pass membrane protein</topology>
    </subcellularLocation>
</comment>
<gene>
    <name evidence="15" type="ORF">KOF26_15205</name>
</gene>
<keyword evidence="12 13" id="KW-0472">Membrane</keyword>